<comment type="caution">
    <text evidence="1">The sequence shown here is derived from an EMBL/GenBank/DDBJ whole genome shotgun (WGS) entry which is preliminary data.</text>
</comment>
<keyword evidence="2" id="KW-1185">Reference proteome</keyword>
<dbReference type="SUPFAM" id="SSF50969">
    <property type="entry name" value="YVTN repeat-like/Quinoprotein amine dehydrogenase"/>
    <property type="match status" value="1"/>
</dbReference>
<dbReference type="EMBL" id="BLXT01003757">
    <property type="protein sequence ID" value="GFO06009.1"/>
    <property type="molecule type" value="Genomic_DNA"/>
</dbReference>
<dbReference type="AlphaFoldDB" id="A0AAV4AHT8"/>
<dbReference type="Gene3D" id="2.120.10.30">
    <property type="entry name" value="TolB, C-terminal domain"/>
    <property type="match status" value="1"/>
</dbReference>
<reference evidence="1 2" key="1">
    <citation type="journal article" date="2021" name="Elife">
        <title>Chloroplast acquisition without the gene transfer in kleptoplastic sea slugs, Plakobranchus ocellatus.</title>
        <authorList>
            <person name="Maeda T."/>
            <person name="Takahashi S."/>
            <person name="Yoshida T."/>
            <person name="Shimamura S."/>
            <person name="Takaki Y."/>
            <person name="Nagai Y."/>
            <person name="Toyoda A."/>
            <person name="Suzuki Y."/>
            <person name="Arimoto A."/>
            <person name="Ishii H."/>
            <person name="Satoh N."/>
            <person name="Nishiyama T."/>
            <person name="Hasebe M."/>
            <person name="Maruyama T."/>
            <person name="Minagawa J."/>
            <person name="Obokata J."/>
            <person name="Shigenobu S."/>
        </authorList>
    </citation>
    <scope>NUCLEOTIDE SEQUENCE [LARGE SCALE GENOMIC DNA]</scope>
</reference>
<dbReference type="InterPro" id="IPR011042">
    <property type="entry name" value="6-blade_b-propeller_TolB-like"/>
</dbReference>
<organism evidence="1 2">
    <name type="scientific">Plakobranchus ocellatus</name>
    <dbReference type="NCBI Taxonomy" id="259542"/>
    <lineage>
        <taxon>Eukaryota</taxon>
        <taxon>Metazoa</taxon>
        <taxon>Spiralia</taxon>
        <taxon>Lophotrochozoa</taxon>
        <taxon>Mollusca</taxon>
        <taxon>Gastropoda</taxon>
        <taxon>Heterobranchia</taxon>
        <taxon>Euthyneura</taxon>
        <taxon>Panpulmonata</taxon>
        <taxon>Sacoglossa</taxon>
        <taxon>Placobranchoidea</taxon>
        <taxon>Plakobranchidae</taxon>
        <taxon>Plakobranchus</taxon>
    </lineage>
</organism>
<name>A0AAV4AHT8_9GAST</name>
<dbReference type="InterPro" id="IPR011044">
    <property type="entry name" value="Quino_amine_DH_bsu"/>
</dbReference>
<sequence>MIVPLKNMNEGKLLHYLPCNHSPHCVTVVDTSSTPSSRHTLAVSLPFEKTIDILEVTDQRIQVNKSLKVNEEYSALAAMNNKTLAVGNLEEDSRVDILSLNGQLLCSISSASCPFRMITTTSAELIFSSWENGSIVKVNSFDGRVIFDIKVPQIANPSGITIVSDDSLLVADFKKLSLHLVSSGGRWLRQVWTAPSTSAKDDKLRGVSIESSLCVCVTRRGFAYVLDAVY</sequence>
<protein>
    <submittedName>
        <fullName evidence="1">Uncharacterized protein</fullName>
    </submittedName>
</protein>
<evidence type="ECO:0000313" key="1">
    <source>
        <dbReference type="EMBL" id="GFO06009.1"/>
    </source>
</evidence>
<accession>A0AAV4AHT8</accession>
<evidence type="ECO:0000313" key="2">
    <source>
        <dbReference type="Proteomes" id="UP000735302"/>
    </source>
</evidence>
<gene>
    <name evidence="1" type="ORF">PoB_003251400</name>
</gene>
<proteinExistence type="predicted"/>
<dbReference type="Proteomes" id="UP000735302">
    <property type="component" value="Unassembled WGS sequence"/>
</dbReference>